<dbReference type="AlphaFoldDB" id="A0A2K3JQY1"/>
<dbReference type="Proteomes" id="UP000236291">
    <property type="component" value="Unassembled WGS sequence"/>
</dbReference>
<protein>
    <submittedName>
        <fullName evidence="1">Uncharacterized protein</fullName>
    </submittedName>
</protein>
<reference evidence="1 2" key="1">
    <citation type="journal article" date="2014" name="Am. J. Bot.">
        <title>Genome assembly and annotation for red clover (Trifolium pratense; Fabaceae).</title>
        <authorList>
            <person name="Istvanek J."/>
            <person name="Jaros M."/>
            <person name="Krenek A."/>
            <person name="Repkova J."/>
        </authorList>
    </citation>
    <scope>NUCLEOTIDE SEQUENCE [LARGE SCALE GENOMIC DNA]</scope>
    <source>
        <strain evidence="2">cv. Tatra</strain>
        <tissue evidence="1">Young leaves</tissue>
    </source>
</reference>
<name>A0A2K3JQY1_TRIPR</name>
<gene>
    <name evidence="1" type="ORF">L195_g058208</name>
</gene>
<evidence type="ECO:0000313" key="1">
    <source>
        <dbReference type="EMBL" id="PNX56443.1"/>
    </source>
</evidence>
<organism evidence="1 2">
    <name type="scientific">Trifolium pratense</name>
    <name type="common">Red clover</name>
    <dbReference type="NCBI Taxonomy" id="57577"/>
    <lineage>
        <taxon>Eukaryota</taxon>
        <taxon>Viridiplantae</taxon>
        <taxon>Streptophyta</taxon>
        <taxon>Embryophyta</taxon>
        <taxon>Tracheophyta</taxon>
        <taxon>Spermatophyta</taxon>
        <taxon>Magnoliopsida</taxon>
        <taxon>eudicotyledons</taxon>
        <taxon>Gunneridae</taxon>
        <taxon>Pentapetalae</taxon>
        <taxon>rosids</taxon>
        <taxon>fabids</taxon>
        <taxon>Fabales</taxon>
        <taxon>Fabaceae</taxon>
        <taxon>Papilionoideae</taxon>
        <taxon>50 kb inversion clade</taxon>
        <taxon>NPAAA clade</taxon>
        <taxon>Hologalegina</taxon>
        <taxon>IRL clade</taxon>
        <taxon>Trifolieae</taxon>
        <taxon>Trifolium</taxon>
    </lineage>
</organism>
<feature type="non-terminal residue" evidence="1">
    <location>
        <position position="1"/>
    </location>
</feature>
<proteinExistence type="predicted"/>
<reference evidence="1 2" key="2">
    <citation type="journal article" date="2017" name="Front. Plant Sci.">
        <title>Gene Classification and Mining of Molecular Markers Useful in Red Clover (Trifolium pratense) Breeding.</title>
        <authorList>
            <person name="Istvanek J."/>
            <person name="Dluhosova J."/>
            <person name="Dluhos P."/>
            <person name="Patkova L."/>
            <person name="Nedelnik J."/>
            <person name="Repkova J."/>
        </authorList>
    </citation>
    <scope>NUCLEOTIDE SEQUENCE [LARGE SCALE GENOMIC DNA]</scope>
    <source>
        <strain evidence="2">cv. Tatra</strain>
        <tissue evidence="1">Young leaves</tissue>
    </source>
</reference>
<evidence type="ECO:0000313" key="2">
    <source>
        <dbReference type="Proteomes" id="UP000236291"/>
    </source>
</evidence>
<sequence>GEKFLQKGSPASVFMPEAKLLVPQAKILQPGAKMLVPEVKFSFIDPGYKRKTHI</sequence>
<comment type="caution">
    <text evidence="1">The sequence shown here is derived from an EMBL/GenBank/DDBJ whole genome shotgun (WGS) entry which is preliminary data.</text>
</comment>
<accession>A0A2K3JQY1</accession>
<dbReference type="EMBL" id="ASHM01119564">
    <property type="protein sequence ID" value="PNX56443.1"/>
    <property type="molecule type" value="Genomic_DNA"/>
</dbReference>